<name>A0AAV5C8D2_ELECO</name>
<evidence type="ECO:0000313" key="10">
    <source>
        <dbReference type="Proteomes" id="UP001054889"/>
    </source>
</evidence>
<evidence type="ECO:0000256" key="7">
    <source>
        <dbReference type="SAM" id="Phobius"/>
    </source>
</evidence>
<dbReference type="SMART" id="SM00219">
    <property type="entry name" value="TyrKc"/>
    <property type="match status" value="1"/>
</dbReference>
<comment type="caution">
    <text evidence="9">The sequence shown here is derived from an EMBL/GenBank/DDBJ whole genome shotgun (WGS) entry which is preliminary data.</text>
</comment>
<dbReference type="GO" id="GO:0004714">
    <property type="term" value="F:transmembrane receptor protein tyrosine kinase activity"/>
    <property type="evidence" value="ECO:0007669"/>
    <property type="project" value="InterPro"/>
</dbReference>
<evidence type="ECO:0000259" key="8">
    <source>
        <dbReference type="PROSITE" id="PS50011"/>
    </source>
</evidence>
<dbReference type="EMBL" id="BQKI01000005">
    <property type="protein sequence ID" value="GJM94410.1"/>
    <property type="molecule type" value="Genomic_DNA"/>
</dbReference>
<feature type="transmembrane region" description="Helical" evidence="7">
    <location>
        <begin position="6"/>
        <end position="24"/>
    </location>
</feature>
<evidence type="ECO:0000256" key="2">
    <source>
        <dbReference type="ARBA" id="ARBA00022679"/>
    </source>
</evidence>
<dbReference type="InterPro" id="IPR011009">
    <property type="entry name" value="Kinase-like_dom_sf"/>
</dbReference>
<accession>A0AAV5C8D2</accession>
<evidence type="ECO:0000256" key="6">
    <source>
        <dbReference type="PROSITE-ProRule" id="PRU10141"/>
    </source>
</evidence>
<evidence type="ECO:0000256" key="5">
    <source>
        <dbReference type="ARBA" id="ARBA00022840"/>
    </source>
</evidence>
<sequence>MASLGVILAVGLLIAVLFMVLVFWRKKTLEKQPSEIGSRTSEDDITLASGLNGTNRIALNLIQEATNNFDEDWIIGVGAFGKVYKGELRGETKVAVKRANPTSEQGVNEFHTEIELLSQLRHRHLVSLIGYCALKMGRLELIVDKRISDEIRLDSLRKFGEIVSKCLADKGVERPSMEEVLRDLNYVLQLQDGFSTVSDSNNMNRIAELSSQGQSASILESITVKMTEAGDSDEPDHDLTDLSLSKVFSQLIKGKGK</sequence>
<keyword evidence="4" id="KW-0418">Kinase</keyword>
<feature type="binding site" evidence="6">
    <location>
        <position position="97"/>
    </location>
    <ligand>
        <name>ATP</name>
        <dbReference type="ChEBI" id="CHEBI:30616"/>
    </ligand>
</feature>
<dbReference type="GO" id="GO:0009506">
    <property type="term" value="C:plasmodesma"/>
    <property type="evidence" value="ECO:0007669"/>
    <property type="project" value="TreeGrafter"/>
</dbReference>
<dbReference type="AlphaFoldDB" id="A0AAV5C8D2"/>
<dbReference type="PANTHER" id="PTHR27003:SF426">
    <property type="entry name" value="RECEPTOR-LIKE PROTEIN KINASE HERK 1"/>
    <property type="match status" value="1"/>
</dbReference>
<dbReference type="Gene3D" id="3.30.200.20">
    <property type="entry name" value="Phosphorylase Kinase, domain 1"/>
    <property type="match status" value="1"/>
</dbReference>
<dbReference type="PROSITE" id="PS50011">
    <property type="entry name" value="PROTEIN_KINASE_DOM"/>
    <property type="match status" value="1"/>
</dbReference>
<keyword evidence="3 6" id="KW-0547">Nucleotide-binding</keyword>
<protein>
    <recommendedName>
        <fullName evidence="8">Protein kinase domain-containing protein</fullName>
    </recommendedName>
</protein>
<dbReference type="PROSITE" id="PS00107">
    <property type="entry name" value="PROTEIN_KINASE_ATP"/>
    <property type="match status" value="1"/>
</dbReference>
<dbReference type="InterPro" id="IPR020635">
    <property type="entry name" value="Tyr_kinase_cat_dom"/>
</dbReference>
<keyword evidence="5 6" id="KW-0067">ATP-binding</keyword>
<dbReference type="Pfam" id="PF07714">
    <property type="entry name" value="PK_Tyr_Ser-Thr"/>
    <property type="match status" value="1"/>
</dbReference>
<keyword evidence="10" id="KW-1185">Reference proteome</keyword>
<dbReference type="SUPFAM" id="SSF56112">
    <property type="entry name" value="Protein kinase-like (PK-like)"/>
    <property type="match status" value="1"/>
</dbReference>
<dbReference type="GO" id="GO:0005524">
    <property type="term" value="F:ATP binding"/>
    <property type="evidence" value="ECO:0007669"/>
    <property type="project" value="UniProtKB-UniRule"/>
</dbReference>
<evidence type="ECO:0000313" key="9">
    <source>
        <dbReference type="EMBL" id="GJM94410.1"/>
    </source>
</evidence>
<dbReference type="InterPro" id="IPR001245">
    <property type="entry name" value="Ser-Thr/Tyr_kinase_cat_dom"/>
</dbReference>
<evidence type="ECO:0000256" key="4">
    <source>
        <dbReference type="ARBA" id="ARBA00022777"/>
    </source>
</evidence>
<keyword evidence="1" id="KW-0723">Serine/threonine-protein kinase</keyword>
<keyword evidence="2" id="KW-0808">Transferase</keyword>
<evidence type="ECO:0000256" key="3">
    <source>
        <dbReference type="ARBA" id="ARBA00022741"/>
    </source>
</evidence>
<reference evidence="9" key="1">
    <citation type="journal article" date="2018" name="DNA Res.">
        <title>Multiple hybrid de novo genome assembly of finger millet, an orphan allotetraploid crop.</title>
        <authorList>
            <person name="Hatakeyama M."/>
            <person name="Aluri S."/>
            <person name="Balachadran M.T."/>
            <person name="Sivarajan S.R."/>
            <person name="Patrignani A."/>
            <person name="Gruter S."/>
            <person name="Poveda L."/>
            <person name="Shimizu-Inatsugi R."/>
            <person name="Baeten J."/>
            <person name="Francoijs K.J."/>
            <person name="Nataraja K.N."/>
            <person name="Reddy Y.A.N."/>
            <person name="Phadnis S."/>
            <person name="Ravikumar R.L."/>
            <person name="Schlapbach R."/>
            <person name="Sreeman S.M."/>
            <person name="Shimizu K.K."/>
        </authorList>
    </citation>
    <scope>NUCLEOTIDE SEQUENCE</scope>
</reference>
<dbReference type="Proteomes" id="UP001054889">
    <property type="component" value="Unassembled WGS sequence"/>
</dbReference>
<keyword evidence="7" id="KW-1133">Transmembrane helix</keyword>
<organism evidence="9 10">
    <name type="scientific">Eleusine coracana subsp. coracana</name>
    <dbReference type="NCBI Taxonomy" id="191504"/>
    <lineage>
        <taxon>Eukaryota</taxon>
        <taxon>Viridiplantae</taxon>
        <taxon>Streptophyta</taxon>
        <taxon>Embryophyta</taxon>
        <taxon>Tracheophyta</taxon>
        <taxon>Spermatophyta</taxon>
        <taxon>Magnoliopsida</taxon>
        <taxon>Liliopsida</taxon>
        <taxon>Poales</taxon>
        <taxon>Poaceae</taxon>
        <taxon>PACMAD clade</taxon>
        <taxon>Chloridoideae</taxon>
        <taxon>Cynodonteae</taxon>
        <taxon>Eleusininae</taxon>
        <taxon>Eleusine</taxon>
    </lineage>
</organism>
<dbReference type="GO" id="GO:0004674">
    <property type="term" value="F:protein serine/threonine kinase activity"/>
    <property type="evidence" value="ECO:0007669"/>
    <property type="project" value="UniProtKB-KW"/>
</dbReference>
<dbReference type="InterPro" id="IPR045272">
    <property type="entry name" value="ANXUR1/2-like"/>
</dbReference>
<proteinExistence type="predicted"/>
<evidence type="ECO:0000256" key="1">
    <source>
        <dbReference type="ARBA" id="ARBA00022527"/>
    </source>
</evidence>
<reference evidence="9" key="2">
    <citation type="submission" date="2021-12" db="EMBL/GenBank/DDBJ databases">
        <title>Resequencing data analysis of finger millet.</title>
        <authorList>
            <person name="Hatakeyama M."/>
            <person name="Aluri S."/>
            <person name="Balachadran M.T."/>
            <person name="Sivarajan S.R."/>
            <person name="Poveda L."/>
            <person name="Shimizu-Inatsugi R."/>
            <person name="Schlapbach R."/>
            <person name="Sreeman S.M."/>
            <person name="Shimizu K.K."/>
        </authorList>
    </citation>
    <scope>NUCLEOTIDE SEQUENCE</scope>
</reference>
<dbReference type="InterPro" id="IPR000719">
    <property type="entry name" value="Prot_kinase_dom"/>
</dbReference>
<gene>
    <name evidence="9" type="primary">ga11051</name>
    <name evidence="9" type="ORF">PR202_ga11051</name>
</gene>
<dbReference type="GO" id="GO:0005886">
    <property type="term" value="C:plasma membrane"/>
    <property type="evidence" value="ECO:0007669"/>
    <property type="project" value="TreeGrafter"/>
</dbReference>
<dbReference type="PANTHER" id="PTHR27003">
    <property type="entry name" value="OS07G0166700 PROTEIN"/>
    <property type="match status" value="1"/>
</dbReference>
<dbReference type="InterPro" id="IPR017441">
    <property type="entry name" value="Protein_kinase_ATP_BS"/>
</dbReference>
<feature type="domain" description="Protein kinase" evidence="8">
    <location>
        <begin position="69"/>
        <end position="257"/>
    </location>
</feature>
<keyword evidence="7" id="KW-0812">Transmembrane</keyword>
<keyword evidence="7" id="KW-0472">Membrane</keyword>
<dbReference type="FunFam" id="3.30.200.20:FF:000039">
    <property type="entry name" value="receptor-like protein kinase FERONIA"/>
    <property type="match status" value="1"/>
</dbReference>